<evidence type="ECO:0000313" key="2">
    <source>
        <dbReference type="EMBL" id="OWM73766.1"/>
    </source>
</evidence>
<evidence type="ECO:0000313" key="5">
    <source>
        <dbReference type="Proteomes" id="UP000233551"/>
    </source>
</evidence>
<comment type="caution">
    <text evidence="2">The sequence shown here is derived from an EMBL/GenBank/DDBJ whole genome shotgun (WGS) entry which is preliminary data.</text>
</comment>
<feature type="region of interest" description="Disordered" evidence="1">
    <location>
        <begin position="77"/>
        <end position="123"/>
    </location>
</feature>
<sequence length="123" mass="13673">MLCWAYFKWEGVSALAKTRPKQIKEARNTQQSDSVGLGGKRRALDVLTLSKTPKHVENNNRDGIGRYMYSPEGQQIEDKLFPPEMGPNGERQKDSGGDLGRAVRSPLSGCCRPKGGRRQVEVV</sequence>
<dbReference type="AlphaFoldDB" id="A0A218WM97"/>
<proteinExistence type="predicted"/>
<evidence type="ECO:0000313" key="4">
    <source>
        <dbReference type="Proteomes" id="UP000197138"/>
    </source>
</evidence>
<evidence type="ECO:0000313" key="3">
    <source>
        <dbReference type="EMBL" id="PKI64614.1"/>
    </source>
</evidence>
<keyword evidence="5" id="KW-1185">Reference proteome</keyword>
<gene>
    <name evidence="2" type="ORF">CDL15_Pgr026870</name>
    <name evidence="3" type="ORF">CRG98_015046</name>
</gene>
<protein>
    <submittedName>
        <fullName evidence="2">Uncharacterized protein</fullName>
    </submittedName>
</protein>
<dbReference type="Proteomes" id="UP000233551">
    <property type="component" value="Unassembled WGS sequence"/>
</dbReference>
<reference evidence="2" key="2">
    <citation type="submission" date="2017-06" db="EMBL/GenBank/DDBJ databases">
        <title>The pomegranate genome and the genomics of punicalagin biosynthesis.</title>
        <authorList>
            <person name="Xu C."/>
        </authorList>
    </citation>
    <scope>NUCLEOTIDE SEQUENCE [LARGE SCALE GENOMIC DNA]</scope>
    <source>
        <tissue evidence="2">Fresh leaf</tissue>
    </source>
</reference>
<dbReference type="EMBL" id="PGOL01000803">
    <property type="protein sequence ID" value="PKI64614.1"/>
    <property type="molecule type" value="Genomic_DNA"/>
</dbReference>
<organism evidence="2 4">
    <name type="scientific">Punica granatum</name>
    <name type="common">Pomegranate</name>
    <dbReference type="NCBI Taxonomy" id="22663"/>
    <lineage>
        <taxon>Eukaryota</taxon>
        <taxon>Viridiplantae</taxon>
        <taxon>Streptophyta</taxon>
        <taxon>Embryophyta</taxon>
        <taxon>Tracheophyta</taxon>
        <taxon>Spermatophyta</taxon>
        <taxon>Magnoliopsida</taxon>
        <taxon>eudicotyledons</taxon>
        <taxon>Gunneridae</taxon>
        <taxon>Pentapetalae</taxon>
        <taxon>rosids</taxon>
        <taxon>malvids</taxon>
        <taxon>Myrtales</taxon>
        <taxon>Lythraceae</taxon>
        <taxon>Punica</taxon>
    </lineage>
</organism>
<name>A0A218WM97_PUNGR</name>
<dbReference type="EMBL" id="MTKT01003950">
    <property type="protein sequence ID" value="OWM73766.1"/>
    <property type="molecule type" value="Genomic_DNA"/>
</dbReference>
<evidence type="ECO:0000256" key="1">
    <source>
        <dbReference type="SAM" id="MobiDB-lite"/>
    </source>
</evidence>
<reference evidence="4" key="1">
    <citation type="journal article" date="2017" name="Plant J.">
        <title>The pomegranate (Punica granatum L.) genome and the genomics of punicalagin biosynthesis.</title>
        <authorList>
            <person name="Qin G."/>
            <person name="Xu C."/>
            <person name="Ming R."/>
            <person name="Tang H."/>
            <person name="Guyot R."/>
            <person name="Kramer E.M."/>
            <person name="Hu Y."/>
            <person name="Yi X."/>
            <person name="Qi Y."/>
            <person name="Xu X."/>
            <person name="Gao Z."/>
            <person name="Pan H."/>
            <person name="Jian J."/>
            <person name="Tian Y."/>
            <person name="Yue Z."/>
            <person name="Xu Y."/>
        </authorList>
    </citation>
    <scope>NUCLEOTIDE SEQUENCE [LARGE SCALE GENOMIC DNA]</scope>
    <source>
        <strain evidence="4">cv. Dabenzi</strain>
    </source>
</reference>
<dbReference type="Proteomes" id="UP000197138">
    <property type="component" value="Unassembled WGS sequence"/>
</dbReference>
<reference evidence="3 5" key="3">
    <citation type="submission" date="2017-11" db="EMBL/GenBank/DDBJ databases">
        <title>De-novo sequencing of pomegranate (Punica granatum L.) genome.</title>
        <authorList>
            <person name="Akparov Z."/>
            <person name="Amiraslanov A."/>
            <person name="Hajiyeva S."/>
            <person name="Abbasov M."/>
            <person name="Kaur K."/>
            <person name="Hamwieh A."/>
            <person name="Solovyev V."/>
            <person name="Salamov A."/>
            <person name="Braich B."/>
            <person name="Kosarev P."/>
            <person name="Mahmoud A."/>
            <person name="Hajiyev E."/>
            <person name="Babayeva S."/>
            <person name="Izzatullayeva V."/>
            <person name="Mammadov A."/>
            <person name="Mammadov A."/>
            <person name="Sharifova S."/>
            <person name="Ojaghi J."/>
            <person name="Eynullazada K."/>
            <person name="Bayramov B."/>
            <person name="Abdulazimova A."/>
            <person name="Shahmuradov I."/>
        </authorList>
    </citation>
    <scope>NUCLEOTIDE SEQUENCE [LARGE SCALE GENOMIC DNA]</scope>
    <source>
        <strain evidence="3">AG2017</strain>
        <strain evidence="5">cv. AG2017</strain>
        <tissue evidence="3">Leaf</tissue>
    </source>
</reference>
<accession>A0A218WM97</accession>